<keyword evidence="2" id="KW-1185">Reference proteome</keyword>
<dbReference type="EMBL" id="CAJVQB010021326">
    <property type="protein sequence ID" value="CAG8796783.1"/>
    <property type="molecule type" value="Genomic_DNA"/>
</dbReference>
<accession>A0ABN7VSS0</accession>
<organism evidence="1 2">
    <name type="scientific">Gigaspora margarita</name>
    <dbReference type="NCBI Taxonomy" id="4874"/>
    <lineage>
        <taxon>Eukaryota</taxon>
        <taxon>Fungi</taxon>
        <taxon>Fungi incertae sedis</taxon>
        <taxon>Mucoromycota</taxon>
        <taxon>Glomeromycotina</taxon>
        <taxon>Glomeromycetes</taxon>
        <taxon>Diversisporales</taxon>
        <taxon>Gigasporaceae</taxon>
        <taxon>Gigaspora</taxon>
    </lineage>
</organism>
<protein>
    <submittedName>
        <fullName evidence="1">33462_t:CDS:1</fullName>
    </submittedName>
</protein>
<sequence>RANSSGNSNIVLKLHSSYQDLEVVSQLKDKLNTFLDIPISGYGYNDIFFYNAKLAYCYNDILIF</sequence>
<gene>
    <name evidence="1" type="ORF">GMARGA_LOCUS22266</name>
</gene>
<name>A0ABN7VSS0_GIGMA</name>
<feature type="non-terminal residue" evidence="1">
    <location>
        <position position="1"/>
    </location>
</feature>
<evidence type="ECO:0000313" key="1">
    <source>
        <dbReference type="EMBL" id="CAG8796783.1"/>
    </source>
</evidence>
<reference evidence="1 2" key="1">
    <citation type="submission" date="2021-06" db="EMBL/GenBank/DDBJ databases">
        <authorList>
            <person name="Kallberg Y."/>
            <person name="Tangrot J."/>
            <person name="Rosling A."/>
        </authorList>
    </citation>
    <scope>NUCLEOTIDE SEQUENCE [LARGE SCALE GENOMIC DNA]</scope>
    <source>
        <strain evidence="1 2">120-4 pot B 10/14</strain>
    </source>
</reference>
<comment type="caution">
    <text evidence="1">The sequence shown here is derived from an EMBL/GenBank/DDBJ whole genome shotgun (WGS) entry which is preliminary data.</text>
</comment>
<dbReference type="Proteomes" id="UP000789901">
    <property type="component" value="Unassembled WGS sequence"/>
</dbReference>
<evidence type="ECO:0000313" key="2">
    <source>
        <dbReference type="Proteomes" id="UP000789901"/>
    </source>
</evidence>
<proteinExistence type="predicted"/>